<reference evidence="13 14" key="2">
    <citation type="journal article" date="2009" name="PLoS ONE">
        <title>An integrated genetic and cytogenetic map of the cucumber genome.</title>
        <authorList>
            <person name="Ren Y."/>
            <person name="Zhang Z."/>
            <person name="Liu J."/>
            <person name="Staub J.E."/>
            <person name="Han Y."/>
            <person name="Cheng Z."/>
            <person name="Li X."/>
            <person name="Lu J."/>
            <person name="Miao H."/>
            <person name="Kang H."/>
            <person name="Xie B."/>
            <person name="Gu X."/>
            <person name="Wang X."/>
            <person name="Du Y."/>
            <person name="Jin W."/>
            <person name="Huang S."/>
        </authorList>
    </citation>
    <scope>NUCLEOTIDE SEQUENCE [LARGE SCALE GENOMIC DNA]</scope>
    <source>
        <strain evidence="14">cv. 9930</strain>
    </source>
</reference>
<dbReference type="GO" id="GO:0016020">
    <property type="term" value="C:membrane"/>
    <property type="evidence" value="ECO:0007669"/>
    <property type="project" value="UniProtKB-SubCell"/>
</dbReference>
<dbReference type="Gene3D" id="1.20.1250.20">
    <property type="entry name" value="MFS general substrate transporter like domains"/>
    <property type="match status" value="1"/>
</dbReference>
<dbReference type="InterPro" id="IPR036259">
    <property type="entry name" value="MFS_trans_sf"/>
</dbReference>
<organism evidence="13 14">
    <name type="scientific">Cucumis sativus</name>
    <name type="common">Cucumber</name>
    <dbReference type="NCBI Taxonomy" id="3659"/>
    <lineage>
        <taxon>Eukaryota</taxon>
        <taxon>Viridiplantae</taxon>
        <taxon>Streptophyta</taxon>
        <taxon>Embryophyta</taxon>
        <taxon>Tracheophyta</taxon>
        <taxon>Spermatophyta</taxon>
        <taxon>Magnoliopsida</taxon>
        <taxon>eudicotyledons</taxon>
        <taxon>Gunneridae</taxon>
        <taxon>Pentapetalae</taxon>
        <taxon>rosids</taxon>
        <taxon>fabids</taxon>
        <taxon>Cucurbitales</taxon>
        <taxon>Cucurbitaceae</taxon>
        <taxon>Benincaseae</taxon>
        <taxon>Cucumis</taxon>
    </lineage>
</organism>
<keyword evidence="14" id="KW-1185">Reference proteome</keyword>
<keyword evidence="4" id="KW-0762">Sugar transport</keyword>
<evidence type="ECO:0000256" key="2">
    <source>
        <dbReference type="ARBA" id="ARBA00010992"/>
    </source>
</evidence>
<dbReference type="PROSITE" id="PS00217">
    <property type="entry name" value="SUGAR_TRANSPORT_2"/>
    <property type="match status" value="1"/>
</dbReference>
<evidence type="ECO:0000256" key="8">
    <source>
        <dbReference type="ARBA" id="ARBA00023136"/>
    </source>
</evidence>
<dbReference type="InterPro" id="IPR005828">
    <property type="entry name" value="MFS_sugar_transport-like"/>
</dbReference>
<reference evidence="13 14" key="3">
    <citation type="journal article" date="2010" name="BMC Genomics">
        <title>Transcriptome sequencing and comparative analysis of cucumber flowers with different sex types.</title>
        <authorList>
            <person name="Guo S."/>
            <person name="Zheng Y."/>
            <person name="Joung J.G."/>
            <person name="Liu S."/>
            <person name="Zhang Z."/>
            <person name="Crasta O.R."/>
            <person name="Sobral B.W."/>
            <person name="Xu Y."/>
            <person name="Huang S."/>
            <person name="Fei Z."/>
        </authorList>
    </citation>
    <scope>NUCLEOTIDE SEQUENCE [LARGE SCALE GENOMIC DNA]</scope>
    <source>
        <strain evidence="14">cv. 9930</strain>
    </source>
</reference>
<dbReference type="Gramene" id="KGN44330">
    <property type="protein sequence ID" value="KGN44330"/>
    <property type="gene ID" value="Csa_7G257340"/>
</dbReference>
<dbReference type="PROSITE" id="PS50850">
    <property type="entry name" value="MFS"/>
    <property type="match status" value="1"/>
</dbReference>
<dbReference type="PROSITE" id="PS00216">
    <property type="entry name" value="SUGAR_TRANSPORT_1"/>
    <property type="match status" value="1"/>
</dbReference>
<comment type="subcellular location">
    <subcellularLocation>
        <location evidence="1">Membrane</location>
        <topology evidence="1">Multi-pass membrane protein</topology>
    </subcellularLocation>
</comment>
<evidence type="ECO:0000256" key="11">
    <source>
        <dbReference type="SAM" id="Phobius"/>
    </source>
</evidence>
<reference evidence="13 14" key="4">
    <citation type="journal article" date="2011" name="BMC Genomics">
        <title>RNA-Seq improves annotation of protein-coding genes in the cucumber genome.</title>
        <authorList>
            <person name="Li Z."/>
            <person name="Zhang Z."/>
            <person name="Yan P."/>
            <person name="Huang S."/>
            <person name="Fei Z."/>
            <person name="Lin K."/>
        </authorList>
    </citation>
    <scope>NUCLEOTIDE SEQUENCE [LARGE SCALE GENOMIC DNA]</scope>
    <source>
        <strain evidence="14">cv. 9930</strain>
    </source>
</reference>
<dbReference type="GO" id="GO:0015293">
    <property type="term" value="F:symporter activity"/>
    <property type="evidence" value="ECO:0007669"/>
    <property type="project" value="UniProtKB-KW"/>
</dbReference>
<feature type="region of interest" description="Disordered" evidence="10">
    <location>
        <begin position="1"/>
        <end position="36"/>
    </location>
</feature>
<feature type="transmembrane region" description="Helical" evidence="11">
    <location>
        <begin position="100"/>
        <end position="120"/>
    </location>
</feature>
<evidence type="ECO:0000256" key="4">
    <source>
        <dbReference type="ARBA" id="ARBA00022597"/>
    </source>
</evidence>
<evidence type="ECO:0000256" key="6">
    <source>
        <dbReference type="ARBA" id="ARBA00022847"/>
    </source>
</evidence>
<feature type="transmembrane region" description="Helical" evidence="11">
    <location>
        <begin position="185"/>
        <end position="203"/>
    </location>
</feature>
<evidence type="ECO:0000256" key="1">
    <source>
        <dbReference type="ARBA" id="ARBA00004141"/>
    </source>
</evidence>
<evidence type="ECO:0000256" key="10">
    <source>
        <dbReference type="SAM" id="MobiDB-lite"/>
    </source>
</evidence>
<evidence type="ECO:0000256" key="7">
    <source>
        <dbReference type="ARBA" id="ARBA00022989"/>
    </source>
</evidence>
<dbReference type="KEGG" id="csv:101215229"/>
<feature type="transmembrane region" description="Helical" evidence="11">
    <location>
        <begin position="215"/>
        <end position="239"/>
    </location>
</feature>
<dbReference type="InterPro" id="IPR005829">
    <property type="entry name" value="Sugar_transporter_CS"/>
</dbReference>
<evidence type="ECO:0000256" key="9">
    <source>
        <dbReference type="RuleBase" id="RU003346"/>
    </source>
</evidence>
<keyword evidence="6" id="KW-0769">Symport</keyword>
<dbReference type="OrthoDB" id="6339427at2759"/>
<keyword evidence="8 11" id="KW-0472">Membrane</keyword>
<dbReference type="InterPro" id="IPR050814">
    <property type="entry name" value="Myo-inositol_Transporter"/>
</dbReference>
<dbReference type="eggNOG" id="KOG0254">
    <property type="taxonomic scope" value="Eukaryota"/>
</dbReference>
<keyword evidence="5 11" id="KW-0812">Transmembrane</keyword>
<keyword evidence="3 9" id="KW-0813">Transport</keyword>
<evidence type="ECO:0000313" key="13">
    <source>
        <dbReference type="EMBL" id="KGN44330.1"/>
    </source>
</evidence>
<accession>A0A0A0K3Q3</accession>
<evidence type="ECO:0000313" key="14">
    <source>
        <dbReference type="Proteomes" id="UP000029981"/>
    </source>
</evidence>
<proteinExistence type="inferred from homology"/>
<reference evidence="13 14" key="1">
    <citation type="journal article" date="2009" name="Nat. Genet.">
        <title>The genome of the cucumber, Cucumis sativus L.</title>
        <authorList>
            <person name="Huang S."/>
            <person name="Li R."/>
            <person name="Zhang Z."/>
            <person name="Li L."/>
            <person name="Gu X."/>
            <person name="Fan W."/>
            <person name="Lucas W.J."/>
            <person name="Wang X."/>
            <person name="Xie B."/>
            <person name="Ni P."/>
            <person name="Ren Y."/>
            <person name="Zhu H."/>
            <person name="Li J."/>
            <person name="Lin K."/>
            <person name="Jin W."/>
            <person name="Fei Z."/>
            <person name="Li G."/>
            <person name="Staub J."/>
            <person name="Kilian A."/>
            <person name="van der Vossen E.A."/>
            <person name="Wu Y."/>
            <person name="Guo J."/>
            <person name="He J."/>
            <person name="Jia Z."/>
            <person name="Ren Y."/>
            <person name="Tian G."/>
            <person name="Lu Y."/>
            <person name="Ruan J."/>
            <person name="Qian W."/>
            <person name="Wang M."/>
            <person name="Huang Q."/>
            <person name="Li B."/>
            <person name="Xuan Z."/>
            <person name="Cao J."/>
            <person name="Asan"/>
            <person name="Wu Z."/>
            <person name="Zhang J."/>
            <person name="Cai Q."/>
            <person name="Bai Y."/>
            <person name="Zhao B."/>
            <person name="Han Y."/>
            <person name="Li Y."/>
            <person name="Li X."/>
            <person name="Wang S."/>
            <person name="Shi Q."/>
            <person name="Liu S."/>
            <person name="Cho W.K."/>
            <person name="Kim J.Y."/>
            <person name="Xu Y."/>
            <person name="Heller-Uszynska K."/>
            <person name="Miao H."/>
            <person name="Cheng Z."/>
            <person name="Zhang S."/>
            <person name="Wu J."/>
            <person name="Yang Y."/>
            <person name="Kang H."/>
            <person name="Li M."/>
            <person name="Liang H."/>
            <person name="Ren X."/>
            <person name="Shi Z."/>
            <person name="Wen M."/>
            <person name="Jian M."/>
            <person name="Yang H."/>
            <person name="Zhang G."/>
            <person name="Yang Z."/>
            <person name="Chen R."/>
            <person name="Liu S."/>
            <person name="Li J."/>
            <person name="Ma L."/>
            <person name="Liu H."/>
            <person name="Zhou Y."/>
            <person name="Zhao J."/>
            <person name="Fang X."/>
            <person name="Li G."/>
            <person name="Fang L."/>
            <person name="Li Y."/>
            <person name="Liu D."/>
            <person name="Zheng H."/>
            <person name="Zhang Y."/>
            <person name="Qin N."/>
            <person name="Li Z."/>
            <person name="Yang G."/>
            <person name="Yang S."/>
            <person name="Bolund L."/>
            <person name="Kristiansen K."/>
            <person name="Zheng H."/>
            <person name="Li S."/>
            <person name="Zhang X."/>
            <person name="Yang H."/>
            <person name="Wang J."/>
            <person name="Sun R."/>
            <person name="Zhang B."/>
            <person name="Jiang S."/>
            <person name="Wang J."/>
            <person name="Du Y."/>
            <person name="Li S."/>
        </authorList>
    </citation>
    <scope>NUCLEOTIDE SEQUENCE [LARGE SCALE GENOMIC DNA]</scope>
    <source>
        <strain evidence="14">cv. 9930</strain>
    </source>
</reference>
<feature type="transmembrane region" description="Helical" evidence="11">
    <location>
        <begin position="151"/>
        <end position="173"/>
    </location>
</feature>
<gene>
    <name evidence="13" type="ORF">Csa_7G257340</name>
</gene>
<feature type="transmembrane region" description="Helical" evidence="11">
    <location>
        <begin position="314"/>
        <end position="337"/>
    </location>
</feature>
<feature type="transmembrane region" description="Helical" evidence="11">
    <location>
        <begin position="417"/>
        <end position="444"/>
    </location>
</feature>
<feature type="transmembrane region" description="Helical" evidence="11">
    <location>
        <begin position="385"/>
        <end position="405"/>
    </location>
</feature>
<sequence>MLESKQTKPTPHHHPSHFLSQQPNMGGRKDEISTTSGLQVPLIKSLHPSKKPKKRNHFAFLCSIVASMSSILVGYDIGVMSGAAIYIQQDFNISDVQVEILVGIISLFSIIGAAVAGITSDWLGRRYTIVLSAALFFFGAVLKGFAPNYPFLMFGRFVAGVAVGSASLIASVYTAEVAPTSSRGCLYTFPEVFVNVGILIGYVSNFAFSKFPTNLGWRFMLGLGIIPSMLLSIVVILIMPESPRWLVMQGRINEAKQVLIRTSDSIEESIQRLADIKTVVGIPTSCDEDVVQVPKRKTHGSGVWKELFLHPTPAVVHILITAVGVNFFAEATGMNVVVSYSPRIFEKAGISSTDHKLLTTMGVGITKTVFVLIATGMFDRIGRRPLILTSIAGKTISLIVLGVGMTIIDKSKEENTWVVGLCVAMVLTDVSFYSIGMGPMCYVVSEIFPLKLRSQGVSVAMITNRIMDSIVGMTFLSLYTAITIGGTFFLYGAFGVVGFIFFYVVLPETRGIELEELEGLFGNFLWKFSNNNRP</sequence>
<evidence type="ECO:0000259" key="12">
    <source>
        <dbReference type="PROSITE" id="PS50850"/>
    </source>
</evidence>
<feature type="domain" description="Major facilitator superfamily (MFS) profile" evidence="12">
    <location>
        <begin position="62"/>
        <end position="510"/>
    </location>
</feature>
<dbReference type="InterPro" id="IPR003663">
    <property type="entry name" value="Sugar/inositol_transpt"/>
</dbReference>
<dbReference type="AlphaFoldDB" id="A0A0A0K3Q3"/>
<name>A0A0A0K3Q3_CUCSA</name>
<protein>
    <recommendedName>
        <fullName evidence="12">Major facilitator superfamily (MFS) profile domain-containing protein</fullName>
    </recommendedName>
</protein>
<feature type="transmembrane region" description="Helical" evidence="11">
    <location>
        <begin position="127"/>
        <end position="145"/>
    </location>
</feature>
<keyword evidence="7 11" id="KW-1133">Transmembrane helix</keyword>
<evidence type="ECO:0000256" key="3">
    <source>
        <dbReference type="ARBA" id="ARBA00022448"/>
    </source>
</evidence>
<dbReference type="Proteomes" id="UP000029981">
    <property type="component" value="Chromosome 7"/>
</dbReference>
<dbReference type="SUPFAM" id="SSF103473">
    <property type="entry name" value="MFS general substrate transporter"/>
    <property type="match status" value="1"/>
</dbReference>
<comment type="similarity">
    <text evidence="2 9">Belongs to the major facilitator superfamily. Sugar transporter (TC 2.A.1.1) family.</text>
</comment>
<dbReference type="PANTHER" id="PTHR48020">
    <property type="entry name" value="PROTON MYO-INOSITOL COTRANSPORTER"/>
    <property type="match status" value="1"/>
</dbReference>
<feature type="transmembrane region" description="Helical" evidence="11">
    <location>
        <begin position="357"/>
        <end position="378"/>
    </location>
</feature>
<dbReference type="Pfam" id="PF00083">
    <property type="entry name" value="Sugar_tr"/>
    <property type="match status" value="1"/>
</dbReference>
<dbReference type="NCBIfam" id="TIGR00879">
    <property type="entry name" value="SP"/>
    <property type="match status" value="1"/>
</dbReference>
<dbReference type="PANTHER" id="PTHR48020:SF49">
    <property type="entry name" value="SUGAR TRANSPORTER"/>
    <property type="match status" value="1"/>
</dbReference>
<dbReference type="EMBL" id="CM002928">
    <property type="protein sequence ID" value="KGN44330.1"/>
    <property type="molecule type" value="Genomic_DNA"/>
</dbReference>
<evidence type="ECO:0000256" key="5">
    <source>
        <dbReference type="ARBA" id="ARBA00022692"/>
    </source>
</evidence>
<feature type="transmembrane region" description="Helical" evidence="11">
    <location>
        <begin position="58"/>
        <end position="88"/>
    </location>
</feature>
<dbReference type="FunFam" id="1.20.1250.20:FF:000025">
    <property type="entry name" value="probable polyol transporter 4"/>
    <property type="match status" value="1"/>
</dbReference>
<dbReference type="InterPro" id="IPR020846">
    <property type="entry name" value="MFS_dom"/>
</dbReference>
<dbReference type="PRINTS" id="PR00171">
    <property type="entry name" value="SUGRTRNSPORT"/>
</dbReference>